<evidence type="ECO:0000256" key="2">
    <source>
        <dbReference type="SAM" id="SignalP"/>
    </source>
</evidence>
<sequence>MAAPVLAVTFSSSATAAESAPPSAAEDFSYPGAAKILADRGITLKSGDGHIVLADCGSGTGLVQLYSRTATPSEVCFKITDRTGYLSLEIPQIYNIKGDDHAIKATLNTAGTVTSFDLAKNAWTPVGEGSSTGASTLLELNATDGPAAAPATNPTPAVGTITVGQPGHPGSRACTGTLIAPQWMLSAASCFTDTPGDLSTVPVGLPKTRTTATIAGRGFDVSALVPRTDRDVVMVRLVEPVNDVTPLAVATTAPATGEDLQVLGFGRTKTDWVPAQPHNATFTAGTVVGSGFDLTAKAPADATVCKGDAGGPALRAKNGGYELAAVTTRSWQGGCLGESETRQGASETRVDDLATWITDTRDHRSATANEVGGSGRVRFADFDGDGKPDYWVINDDGSVNVWLNRGGDQAGPNGWLPIGKVASGVTTDRSRVRIADFDGDGKADYWVINPDGSVNVWLNRGGDQAGPNGWLPIGKVATGVTTNQDQVRLADFTGDGKADYCVIKDDGEVDVWLNRGGDIVGNNGWQSIGKVASGVTTDRSRVRLADFDGDGKADYNVINQDGSVATWLNRGGDGHGGWQSLGRVAVGLTTNQNLVYLTDFTGDGKADYLWNPGDGSIHAYANQGGDPSGPNGWASLGRIASGA</sequence>
<evidence type="ECO:0000313" key="4">
    <source>
        <dbReference type="EMBL" id="MBB4926403.1"/>
    </source>
</evidence>
<dbReference type="GO" id="GO:0004252">
    <property type="term" value="F:serine-type endopeptidase activity"/>
    <property type="evidence" value="ECO:0007669"/>
    <property type="project" value="InterPro"/>
</dbReference>
<dbReference type="InterPro" id="IPR009003">
    <property type="entry name" value="Peptidase_S1_PA"/>
</dbReference>
<feature type="signal peptide" evidence="2">
    <location>
        <begin position="1"/>
        <end position="16"/>
    </location>
</feature>
<dbReference type="SUPFAM" id="SSF50494">
    <property type="entry name" value="Trypsin-like serine proteases"/>
    <property type="match status" value="1"/>
</dbReference>
<dbReference type="EMBL" id="JACHJV010000001">
    <property type="protein sequence ID" value="MBB4926403.1"/>
    <property type="molecule type" value="Genomic_DNA"/>
</dbReference>
<keyword evidence="1 2" id="KW-0732">Signal</keyword>
<dbReference type="PRINTS" id="PR00722">
    <property type="entry name" value="CHYMOTRYPSIN"/>
</dbReference>
<reference evidence="4 5" key="1">
    <citation type="submission" date="2020-08" db="EMBL/GenBank/DDBJ databases">
        <title>Sequencing the genomes of 1000 actinobacteria strains.</title>
        <authorList>
            <person name="Klenk H.-P."/>
        </authorList>
    </citation>
    <scope>NUCLEOTIDE SEQUENCE [LARGE SCALE GENOMIC DNA]</scope>
    <source>
        <strain evidence="4 5">DSM 41654</strain>
    </source>
</reference>
<dbReference type="PROSITE" id="PS50240">
    <property type="entry name" value="TRYPSIN_DOM"/>
    <property type="match status" value="1"/>
</dbReference>
<dbReference type="GO" id="GO:0006508">
    <property type="term" value="P:proteolysis"/>
    <property type="evidence" value="ECO:0007669"/>
    <property type="project" value="InterPro"/>
</dbReference>
<proteinExistence type="predicted"/>
<dbReference type="Pfam" id="PF13517">
    <property type="entry name" value="FG-GAP_3"/>
    <property type="match status" value="2"/>
</dbReference>
<evidence type="ECO:0000313" key="5">
    <source>
        <dbReference type="Proteomes" id="UP000540506"/>
    </source>
</evidence>
<dbReference type="Gene3D" id="2.40.10.10">
    <property type="entry name" value="Trypsin-like serine proteases"/>
    <property type="match status" value="1"/>
</dbReference>
<dbReference type="Proteomes" id="UP000540506">
    <property type="component" value="Unassembled WGS sequence"/>
</dbReference>
<dbReference type="RefSeq" id="WP_184939588.1">
    <property type="nucleotide sequence ID" value="NZ_JACHJV010000001.1"/>
</dbReference>
<dbReference type="InterPro" id="IPR013517">
    <property type="entry name" value="FG-GAP"/>
</dbReference>
<gene>
    <name evidence="4" type="ORF">FHR34_005396</name>
</gene>
<dbReference type="AlphaFoldDB" id="A0A7W7R6N9"/>
<dbReference type="SUPFAM" id="SSF69318">
    <property type="entry name" value="Integrin alpha N-terminal domain"/>
    <property type="match status" value="1"/>
</dbReference>
<keyword evidence="5" id="KW-1185">Reference proteome</keyword>
<dbReference type="InterPro" id="IPR001314">
    <property type="entry name" value="Peptidase_S1A"/>
</dbReference>
<dbReference type="PANTHER" id="PTHR46580:SF4">
    <property type="entry name" value="ATP_GTP-BINDING PROTEIN"/>
    <property type="match status" value="1"/>
</dbReference>
<evidence type="ECO:0000256" key="1">
    <source>
        <dbReference type="ARBA" id="ARBA00022729"/>
    </source>
</evidence>
<dbReference type="InterPro" id="IPR043504">
    <property type="entry name" value="Peptidase_S1_PA_chymotrypsin"/>
</dbReference>
<accession>A0A7W7R6N9</accession>
<feature type="domain" description="Peptidase S1" evidence="3">
    <location>
        <begin position="142"/>
        <end position="362"/>
    </location>
</feature>
<dbReference type="InterPro" id="IPR028994">
    <property type="entry name" value="Integrin_alpha_N"/>
</dbReference>
<feature type="chain" id="PRO_5031298591" description="Peptidase S1 domain-containing protein" evidence="2">
    <location>
        <begin position="17"/>
        <end position="643"/>
    </location>
</feature>
<dbReference type="PANTHER" id="PTHR46580">
    <property type="entry name" value="SENSOR KINASE-RELATED"/>
    <property type="match status" value="1"/>
</dbReference>
<dbReference type="SMART" id="SM00020">
    <property type="entry name" value="Tryp_SPc"/>
    <property type="match status" value="1"/>
</dbReference>
<name>A0A7W7R6N9_KITKI</name>
<organism evidence="4 5">
    <name type="scientific">Kitasatospora kifunensis</name>
    <name type="common">Streptomyces kifunensis</name>
    <dbReference type="NCBI Taxonomy" id="58351"/>
    <lineage>
        <taxon>Bacteria</taxon>
        <taxon>Bacillati</taxon>
        <taxon>Actinomycetota</taxon>
        <taxon>Actinomycetes</taxon>
        <taxon>Kitasatosporales</taxon>
        <taxon>Streptomycetaceae</taxon>
        <taxon>Kitasatospora</taxon>
    </lineage>
</organism>
<dbReference type="InterPro" id="IPR001254">
    <property type="entry name" value="Trypsin_dom"/>
</dbReference>
<evidence type="ECO:0000259" key="3">
    <source>
        <dbReference type="PROSITE" id="PS50240"/>
    </source>
</evidence>
<comment type="caution">
    <text evidence="4">The sequence shown here is derived from an EMBL/GenBank/DDBJ whole genome shotgun (WGS) entry which is preliminary data.</text>
</comment>
<protein>
    <recommendedName>
        <fullName evidence="3">Peptidase S1 domain-containing protein</fullName>
    </recommendedName>
</protein>
<dbReference type="Pfam" id="PF00089">
    <property type="entry name" value="Trypsin"/>
    <property type="match status" value="1"/>
</dbReference>